<dbReference type="InterPro" id="IPR047057">
    <property type="entry name" value="MerR_fam"/>
</dbReference>
<sequence>MRISDLAKATGCHLETVRYYERIGLLPPPERSTAGYRNYRDSDVERLQFIVRSRALGFSLEEIRSLLTLASRTELSCKQVDGVARTHLAQVEAKQRELAALAAELRGMIETCHHDTRATCTILQSLAG</sequence>
<feature type="domain" description="HTH merR-type" evidence="3">
    <location>
        <begin position="1"/>
        <end position="69"/>
    </location>
</feature>
<protein>
    <submittedName>
        <fullName evidence="4">MerR family transcriptional regulator</fullName>
    </submittedName>
</protein>
<evidence type="ECO:0000313" key="5">
    <source>
        <dbReference type="Proteomes" id="UP000076131"/>
    </source>
</evidence>
<dbReference type="STRING" id="416169.RHOFW104T7_17325"/>
<name>A0A154QEA7_9GAMM</name>
<dbReference type="PRINTS" id="PR00040">
    <property type="entry name" value="HTHMERR"/>
</dbReference>
<evidence type="ECO:0000256" key="1">
    <source>
        <dbReference type="ARBA" id="ARBA00023125"/>
    </source>
</evidence>
<organism evidence="4 5">
    <name type="scientific">Rhodanobacter thiooxydans</name>
    <dbReference type="NCBI Taxonomy" id="416169"/>
    <lineage>
        <taxon>Bacteria</taxon>
        <taxon>Pseudomonadati</taxon>
        <taxon>Pseudomonadota</taxon>
        <taxon>Gammaproteobacteria</taxon>
        <taxon>Lysobacterales</taxon>
        <taxon>Rhodanobacteraceae</taxon>
        <taxon>Rhodanobacter</taxon>
    </lineage>
</organism>
<dbReference type="InterPro" id="IPR000551">
    <property type="entry name" value="MerR-type_HTH_dom"/>
</dbReference>
<dbReference type="Gene3D" id="1.10.1660.10">
    <property type="match status" value="1"/>
</dbReference>
<dbReference type="Pfam" id="PF13411">
    <property type="entry name" value="MerR_1"/>
    <property type="match status" value="1"/>
</dbReference>
<dbReference type="InterPro" id="IPR009061">
    <property type="entry name" value="DNA-bd_dom_put_sf"/>
</dbReference>
<keyword evidence="1" id="KW-0238">DNA-binding</keyword>
<dbReference type="PROSITE" id="PS50937">
    <property type="entry name" value="HTH_MERR_2"/>
    <property type="match status" value="1"/>
</dbReference>
<evidence type="ECO:0000259" key="3">
    <source>
        <dbReference type="PROSITE" id="PS50937"/>
    </source>
</evidence>
<dbReference type="CDD" id="cd04785">
    <property type="entry name" value="HTH_CadR-PbrR-like"/>
    <property type="match status" value="1"/>
</dbReference>
<dbReference type="Proteomes" id="UP000076131">
    <property type="component" value="Unassembled WGS sequence"/>
</dbReference>
<dbReference type="EMBL" id="LVJS01000054">
    <property type="protein sequence ID" value="KZC22578.1"/>
    <property type="molecule type" value="Genomic_DNA"/>
</dbReference>
<dbReference type="GO" id="GO:0003677">
    <property type="term" value="F:DNA binding"/>
    <property type="evidence" value="ECO:0007669"/>
    <property type="project" value="UniProtKB-KW"/>
</dbReference>
<accession>A0A154QEA7</accession>
<reference evidence="4 5" key="1">
    <citation type="journal article" date="2016" name="MBio">
        <title>Lateral Gene Transfer in a Heavy Metal-Contaminated-Groundwater Microbial Community.</title>
        <authorList>
            <person name="Hemme C.L."/>
            <person name="Green S.J."/>
            <person name="Rishishwar L."/>
            <person name="Prakash O."/>
            <person name="Pettenato A."/>
            <person name="Chakraborty R."/>
            <person name="Deutschbauer A.M."/>
            <person name="Van Nostrand J.D."/>
            <person name="Wu L."/>
            <person name="He Z."/>
            <person name="Jordan I.K."/>
            <person name="Hazen T.C."/>
            <person name="Arkin A.P."/>
            <person name="Kostka J.E."/>
            <person name="Zhou J."/>
        </authorList>
    </citation>
    <scope>NUCLEOTIDE SEQUENCE [LARGE SCALE GENOMIC DNA]</scope>
    <source>
        <strain evidence="4 5">FW104-T7</strain>
    </source>
</reference>
<keyword evidence="5" id="KW-1185">Reference proteome</keyword>
<dbReference type="RefSeq" id="WP_027485211.1">
    <property type="nucleotide sequence ID" value="NZ_LVJS01000054.1"/>
</dbReference>
<keyword evidence="2" id="KW-0175">Coiled coil</keyword>
<dbReference type="SUPFAM" id="SSF46955">
    <property type="entry name" value="Putative DNA-binding domain"/>
    <property type="match status" value="1"/>
</dbReference>
<gene>
    <name evidence="4" type="ORF">RHOFW104T7_17325</name>
</gene>
<evidence type="ECO:0000256" key="2">
    <source>
        <dbReference type="SAM" id="Coils"/>
    </source>
</evidence>
<dbReference type="PANTHER" id="PTHR30204:SF92">
    <property type="entry name" value="HTH-TYPE TRANSCRIPTIONAL REGULATOR ZNTR"/>
    <property type="match status" value="1"/>
</dbReference>
<dbReference type="GO" id="GO:0003700">
    <property type="term" value="F:DNA-binding transcription factor activity"/>
    <property type="evidence" value="ECO:0007669"/>
    <property type="project" value="InterPro"/>
</dbReference>
<comment type="caution">
    <text evidence="4">The sequence shown here is derived from an EMBL/GenBank/DDBJ whole genome shotgun (WGS) entry which is preliminary data.</text>
</comment>
<dbReference type="SMART" id="SM00422">
    <property type="entry name" value="HTH_MERR"/>
    <property type="match status" value="1"/>
</dbReference>
<proteinExistence type="predicted"/>
<dbReference type="PANTHER" id="PTHR30204">
    <property type="entry name" value="REDOX-CYCLING DRUG-SENSING TRANSCRIPTIONAL ACTIVATOR SOXR"/>
    <property type="match status" value="1"/>
</dbReference>
<dbReference type="AlphaFoldDB" id="A0A154QEA7"/>
<dbReference type="PROSITE" id="PS00552">
    <property type="entry name" value="HTH_MERR_1"/>
    <property type="match status" value="1"/>
</dbReference>
<evidence type="ECO:0000313" key="4">
    <source>
        <dbReference type="EMBL" id="KZC22578.1"/>
    </source>
</evidence>
<feature type="coiled-coil region" evidence="2">
    <location>
        <begin position="84"/>
        <end position="111"/>
    </location>
</feature>